<keyword evidence="1" id="KW-0472">Membrane</keyword>
<sequence>MRMTNQTTFTIRLLTILVFLGNVIELGSTIGIHSMLYGRAYAISGGKISVAAGLGLILASYIGITISLLLLESINAFNPLSVYFTLRKQKTHYNETTDTNGILKVMAITVYFSWTFIKQFRNVLGISRKTLTALFLQQGAIRFLMVLILNLESSITVKVLNPWLAGFDAGLQNVSVCNF</sequence>
<organism evidence="2 3">
    <name type="scientific">Sphaerobolus stellatus (strain SS14)</name>
    <dbReference type="NCBI Taxonomy" id="990650"/>
    <lineage>
        <taxon>Eukaryota</taxon>
        <taxon>Fungi</taxon>
        <taxon>Dikarya</taxon>
        <taxon>Basidiomycota</taxon>
        <taxon>Agaricomycotina</taxon>
        <taxon>Agaricomycetes</taxon>
        <taxon>Phallomycetidae</taxon>
        <taxon>Geastrales</taxon>
        <taxon>Sphaerobolaceae</taxon>
        <taxon>Sphaerobolus</taxon>
    </lineage>
</organism>
<evidence type="ECO:0000256" key="1">
    <source>
        <dbReference type="SAM" id="Phobius"/>
    </source>
</evidence>
<protein>
    <submittedName>
        <fullName evidence="2">Uncharacterized protein</fullName>
    </submittedName>
</protein>
<keyword evidence="3" id="KW-1185">Reference proteome</keyword>
<dbReference type="AlphaFoldDB" id="A0A0C9U3Y6"/>
<dbReference type="EMBL" id="KN837167">
    <property type="protein sequence ID" value="KIJ37648.1"/>
    <property type="molecule type" value="Genomic_DNA"/>
</dbReference>
<keyword evidence="1" id="KW-0812">Transmembrane</keyword>
<name>A0A0C9U3Y6_SPHS4</name>
<feature type="transmembrane region" description="Helical" evidence="1">
    <location>
        <begin position="48"/>
        <end position="71"/>
    </location>
</feature>
<feature type="transmembrane region" description="Helical" evidence="1">
    <location>
        <begin position="12"/>
        <end position="36"/>
    </location>
</feature>
<dbReference type="HOGENOM" id="CLU_1504388_0_0_1"/>
<gene>
    <name evidence="2" type="ORF">M422DRAFT_259739</name>
</gene>
<keyword evidence="1" id="KW-1133">Transmembrane helix</keyword>
<dbReference type="Proteomes" id="UP000054279">
    <property type="component" value="Unassembled WGS sequence"/>
</dbReference>
<proteinExistence type="predicted"/>
<accession>A0A0C9U3Y6</accession>
<evidence type="ECO:0000313" key="2">
    <source>
        <dbReference type="EMBL" id="KIJ37648.1"/>
    </source>
</evidence>
<evidence type="ECO:0000313" key="3">
    <source>
        <dbReference type="Proteomes" id="UP000054279"/>
    </source>
</evidence>
<reference evidence="2 3" key="1">
    <citation type="submission" date="2014-06" db="EMBL/GenBank/DDBJ databases">
        <title>Evolutionary Origins and Diversification of the Mycorrhizal Mutualists.</title>
        <authorList>
            <consortium name="DOE Joint Genome Institute"/>
            <consortium name="Mycorrhizal Genomics Consortium"/>
            <person name="Kohler A."/>
            <person name="Kuo A."/>
            <person name="Nagy L.G."/>
            <person name="Floudas D."/>
            <person name="Copeland A."/>
            <person name="Barry K.W."/>
            <person name="Cichocki N."/>
            <person name="Veneault-Fourrey C."/>
            <person name="LaButti K."/>
            <person name="Lindquist E.A."/>
            <person name="Lipzen A."/>
            <person name="Lundell T."/>
            <person name="Morin E."/>
            <person name="Murat C."/>
            <person name="Riley R."/>
            <person name="Ohm R."/>
            <person name="Sun H."/>
            <person name="Tunlid A."/>
            <person name="Henrissat B."/>
            <person name="Grigoriev I.V."/>
            <person name="Hibbett D.S."/>
            <person name="Martin F."/>
        </authorList>
    </citation>
    <scope>NUCLEOTIDE SEQUENCE [LARGE SCALE GENOMIC DNA]</scope>
    <source>
        <strain evidence="2 3">SS14</strain>
    </source>
</reference>